<reference evidence="1 2" key="1">
    <citation type="submission" date="2019-05" db="EMBL/GenBank/DDBJ databases">
        <title>Draft genome sequence of Actinomadura geliboluensis A8036.</title>
        <authorList>
            <person name="Saricaoglu S."/>
            <person name="Isik K."/>
        </authorList>
    </citation>
    <scope>NUCLEOTIDE SEQUENCE [LARGE SCALE GENOMIC DNA]</scope>
    <source>
        <strain evidence="1 2">A8036</strain>
    </source>
</reference>
<sequence length="66" mass="6959">MNGLAKVFEIEPAGVNWPRAVAFLDVGPGGASEILRNVVAERAKADQIGLGTPRAYRARLADLVGL</sequence>
<comment type="caution">
    <text evidence="1">The sequence shown here is derived from an EMBL/GenBank/DDBJ whole genome shotgun (WGS) entry which is preliminary data.</text>
</comment>
<dbReference type="AlphaFoldDB" id="A0A5S4HCJ1"/>
<protein>
    <submittedName>
        <fullName evidence="1">Uncharacterized protein</fullName>
    </submittedName>
</protein>
<accession>A0A5S4HCJ1</accession>
<evidence type="ECO:0000313" key="1">
    <source>
        <dbReference type="EMBL" id="TMR42454.1"/>
    </source>
</evidence>
<dbReference type="RefSeq" id="WP_138631986.1">
    <property type="nucleotide sequence ID" value="NZ_JASWDG010000015.1"/>
</dbReference>
<proteinExistence type="predicted"/>
<gene>
    <name evidence="1" type="ORF">ETD96_00120</name>
</gene>
<name>A0A5S4HCJ1_9ACTN</name>
<evidence type="ECO:0000313" key="2">
    <source>
        <dbReference type="Proteomes" id="UP000305238"/>
    </source>
</evidence>
<keyword evidence="2" id="KW-1185">Reference proteome</keyword>
<dbReference type="Proteomes" id="UP000305238">
    <property type="component" value="Unassembled WGS sequence"/>
</dbReference>
<dbReference type="EMBL" id="VCKZ01000001">
    <property type="protein sequence ID" value="TMR42454.1"/>
    <property type="molecule type" value="Genomic_DNA"/>
</dbReference>
<organism evidence="1 2">
    <name type="scientific">Actinomadura geliboluensis</name>
    <dbReference type="NCBI Taxonomy" id="882440"/>
    <lineage>
        <taxon>Bacteria</taxon>
        <taxon>Bacillati</taxon>
        <taxon>Actinomycetota</taxon>
        <taxon>Actinomycetes</taxon>
        <taxon>Streptosporangiales</taxon>
        <taxon>Thermomonosporaceae</taxon>
        <taxon>Actinomadura</taxon>
    </lineage>
</organism>